<feature type="compositionally biased region" description="Polar residues" evidence="2">
    <location>
        <begin position="130"/>
        <end position="155"/>
    </location>
</feature>
<keyword evidence="4" id="KW-1185">Reference proteome</keyword>
<evidence type="ECO:0000256" key="2">
    <source>
        <dbReference type="SAM" id="MobiDB-lite"/>
    </source>
</evidence>
<protein>
    <recommendedName>
        <fullName evidence="5">DNA/RNA-binding protein Alba-like domain-containing protein</fullName>
    </recommendedName>
</protein>
<organism evidence="3 4">
    <name type="scientific">Vitrella brassicaformis (strain CCMP3155)</name>
    <dbReference type="NCBI Taxonomy" id="1169540"/>
    <lineage>
        <taxon>Eukaryota</taxon>
        <taxon>Sar</taxon>
        <taxon>Alveolata</taxon>
        <taxon>Colpodellida</taxon>
        <taxon>Vitrellaceae</taxon>
        <taxon>Vitrella</taxon>
    </lineage>
</organism>
<evidence type="ECO:0000313" key="4">
    <source>
        <dbReference type="Proteomes" id="UP000041254"/>
    </source>
</evidence>
<name>A0A0G4EQQ5_VITBC</name>
<dbReference type="STRING" id="1169540.A0A0G4EQQ5"/>
<dbReference type="InterPro" id="IPR036882">
    <property type="entry name" value="Alba-like_dom_sf"/>
</dbReference>
<accession>A0A0G4EQQ5</accession>
<feature type="compositionally biased region" description="Basic and acidic residues" evidence="2">
    <location>
        <begin position="20"/>
        <end position="33"/>
    </location>
</feature>
<feature type="region of interest" description="Disordered" evidence="2">
    <location>
        <begin position="130"/>
        <end position="159"/>
    </location>
</feature>
<dbReference type="VEuPathDB" id="CryptoDB:Vbra_12664"/>
<dbReference type="AlphaFoldDB" id="A0A0G4EQQ5"/>
<proteinExistence type="predicted"/>
<gene>
    <name evidence="3" type="ORF">Vbra_12664</name>
</gene>
<dbReference type="Proteomes" id="UP000041254">
    <property type="component" value="Unassembled WGS sequence"/>
</dbReference>
<dbReference type="GO" id="GO:0003723">
    <property type="term" value="F:RNA binding"/>
    <property type="evidence" value="ECO:0007669"/>
    <property type="project" value="UniProtKB-KW"/>
</dbReference>
<feature type="region of interest" description="Disordered" evidence="2">
    <location>
        <begin position="1"/>
        <end position="34"/>
    </location>
</feature>
<evidence type="ECO:0000256" key="1">
    <source>
        <dbReference type="ARBA" id="ARBA00022884"/>
    </source>
</evidence>
<dbReference type="InParanoid" id="A0A0G4EQQ5"/>
<reference evidence="3 4" key="1">
    <citation type="submission" date="2014-11" db="EMBL/GenBank/DDBJ databases">
        <authorList>
            <person name="Zhu J."/>
            <person name="Qi W."/>
            <person name="Song R."/>
        </authorList>
    </citation>
    <scope>NUCLEOTIDE SEQUENCE [LARGE SCALE GENOMIC DNA]</scope>
</reference>
<dbReference type="SUPFAM" id="SSF82704">
    <property type="entry name" value="AlbA-like"/>
    <property type="match status" value="1"/>
</dbReference>
<evidence type="ECO:0008006" key="5">
    <source>
        <dbReference type="Google" id="ProtNLM"/>
    </source>
</evidence>
<evidence type="ECO:0000313" key="3">
    <source>
        <dbReference type="EMBL" id="CEL99797.1"/>
    </source>
</evidence>
<sequence>MTSAAYLFGSPPQPGPSRSISDEQVAKRAEAGERPPQYLAVSSAGRKQMKDYIQEALNRIDKYGAVMLTSGFTAMGKCIGIAEIVKRLSGLPVIHQITTFDGLLATGADRRTSPMIFILLSRLPLDPSTDGYQLHTNTQLSSPTRQHNSSNNNNGAADEDMNDAALMMDDGNDMPLPSVLPMPM</sequence>
<dbReference type="EMBL" id="CDMY01000289">
    <property type="protein sequence ID" value="CEL99797.1"/>
    <property type="molecule type" value="Genomic_DNA"/>
</dbReference>
<keyword evidence="1" id="KW-0694">RNA-binding</keyword>